<feature type="region of interest" description="Disordered" evidence="1">
    <location>
        <begin position="32"/>
        <end position="87"/>
    </location>
</feature>
<dbReference type="Proteomes" id="UP000285908">
    <property type="component" value="Unassembled WGS sequence"/>
</dbReference>
<dbReference type="InterPro" id="IPR000182">
    <property type="entry name" value="GNAT_dom"/>
</dbReference>
<dbReference type="CDD" id="cd04301">
    <property type="entry name" value="NAT_SF"/>
    <property type="match status" value="1"/>
</dbReference>
<dbReference type="Gene3D" id="3.40.630.30">
    <property type="match status" value="1"/>
</dbReference>
<comment type="caution">
    <text evidence="3">The sequence shown here is derived from an EMBL/GenBank/DDBJ whole genome shotgun (WGS) entry which is preliminary data.</text>
</comment>
<dbReference type="EMBL" id="RQXX01000006">
    <property type="protein sequence ID" value="RVV96994.1"/>
    <property type="molecule type" value="Genomic_DNA"/>
</dbReference>
<gene>
    <name evidence="3" type="ORF">EKE94_15105</name>
</gene>
<dbReference type="OrthoDB" id="9787920at2"/>
<evidence type="ECO:0000313" key="3">
    <source>
        <dbReference type="EMBL" id="RVV96994.1"/>
    </source>
</evidence>
<reference evidence="3 4" key="1">
    <citation type="submission" date="2018-11" db="EMBL/GenBank/DDBJ databases">
        <title>Mesobaculum littorinae gen. nov., sp. nov., isolated from Littorina scabra that represents a novel genus of the order Rhodobacteraceae.</title>
        <authorList>
            <person name="Li F."/>
        </authorList>
    </citation>
    <scope>NUCLEOTIDE SEQUENCE [LARGE SCALE GENOMIC DNA]</scope>
    <source>
        <strain evidence="3 4">M0103</strain>
    </source>
</reference>
<evidence type="ECO:0000256" key="1">
    <source>
        <dbReference type="SAM" id="MobiDB-lite"/>
    </source>
</evidence>
<feature type="domain" description="N-acetyltransferase" evidence="2">
    <location>
        <begin position="86"/>
        <end position="268"/>
    </location>
</feature>
<keyword evidence="3" id="KW-0808">Transferase</keyword>
<organism evidence="3 4">
    <name type="scientific">Mesobaculum littorinae</name>
    <dbReference type="NCBI Taxonomy" id="2486419"/>
    <lineage>
        <taxon>Bacteria</taxon>
        <taxon>Pseudomonadati</taxon>
        <taxon>Pseudomonadota</taxon>
        <taxon>Alphaproteobacteria</taxon>
        <taxon>Rhodobacterales</taxon>
        <taxon>Roseobacteraceae</taxon>
        <taxon>Mesobaculum</taxon>
    </lineage>
</organism>
<feature type="region of interest" description="Disordered" evidence="1">
    <location>
        <begin position="253"/>
        <end position="284"/>
    </location>
</feature>
<dbReference type="PROSITE" id="PS51186">
    <property type="entry name" value="GNAT"/>
    <property type="match status" value="1"/>
</dbReference>
<name>A0A438AE71_9RHOB</name>
<sequence>MASVAWLCRRLHRDATDLAQTRAQRLRFSCGGPSAEGRFGGSGARQLRRLPPGRRGAGDAPPPRAMLRRGMEPSEGRAGMSDRDTPRIRSAGPGDAGALARVQASAGLPGEPEAELAAGWAQMLRRPAFYGNLCVSVCELGDHVVGFGAGATQRAPWLRSLGYQGEVTTLWIAPSDRGRGLGRQVLGAVLSGLAARGHRGASIWLARTNDEGRRFALAAGAAPVIRAGDGPKGAGGDGPRAHVLGWTAIGTPDRLGWSDPRRPAQVLPSETGPAASEPGQAPGHAVVGMTMGHQIETAMTDAQGTAGRAL</sequence>
<feature type="compositionally biased region" description="Basic and acidic residues" evidence="1">
    <location>
        <begin position="69"/>
        <end position="87"/>
    </location>
</feature>
<dbReference type="GO" id="GO:0016747">
    <property type="term" value="F:acyltransferase activity, transferring groups other than amino-acyl groups"/>
    <property type="evidence" value="ECO:0007669"/>
    <property type="project" value="InterPro"/>
</dbReference>
<dbReference type="AlphaFoldDB" id="A0A438AE71"/>
<evidence type="ECO:0000259" key="2">
    <source>
        <dbReference type="PROSITE" id="PS51186"/>
    </source>
</evidence>
<keyword evidence="4" id="KW-1185">Reference proteome</keyword>
<protein>
    <submittedName>
        <fullName evidence="3">GNAT family N-acetyltransferase</fullName>
    </submittedName>
</protein>
<dbReference type="InterPro" id="IPR016181">
    <property type="entry name" value="Acyl_CoA_acyltransferase"/>
</dbReference>
<dbReference type="SUPFAM" id="SSF55729">
    <property type="entry name" value="Acyl-CoA N-acyltransferases (Nat)"/>
    <property type="match status" value="1"/>
</dbReference>
<dbReference type="Pfam" id="PF00583">
    <property type="entry name" value="Acetyltransf_1"/>
    <property type="match status" value="1"/>
</dbReference>
<evidence type="ECO:0000313" key="4">
    <source>
        <dbReference type="Proteomes" id="UP000285908"/>
    </source>
</evidence>
<accession>A0A438AE71</accession>
<proteinExistence type="predicted"/>